<dbReference type="Pfam" id="PF00155">
    <property type="entry name" value="Aminotran_1_2"/>
    <property type="match status" value="1"/>
</dbReference>
<dbReference type="Pfam" id="PF00392">
    <property type="entry name" value="GntR"/>
    <property type="match status" value="1"/>
</dbReference>
<dbReference type="PANTHER" id="PTHR46577:SF1">
    <property type="entry name" value="HTH-TYPE TRANSCRIPTIONAL REGULATORY PROTEIN GABR"/>
    <property type="match status" value="1"/>
</dbReference>
<evidence type="ECO:0000256" key="2">
    <source>
        <dbReference type="ARBA" id="ARBA00022898"/>
    </source>
</evidence>
<dbReference type="Gene3D" id="1.10.10.10">
    <property type="entry name" value="Winged helix-like DNA-binding domain superfamily/Winged helix DNA-binding domain"/>
    <property type="match status" value="1"/>
</dbReference>
<dbReference type="InterPro" id="IPR015424">
    <property type="entry name" value="PyrdxlP-dep_Trfase"/>
</dbReference>
<dbReference type="GO" id="GO:0008483">
    <property type="term" value="F:transaminase activity"/>
    <property type="evidence" value="ECO:0007669"/>
    <property type="project" value="UniProtKB-KW"/>
</dbReference>
<evidence type="ECO:0000256" key="6">
    <source>
        <dbReference type="SAM" id="MobiDB-lite"/>
    </source>
</evidence>
<dbReference type="GO" id="GO:0030170">
    <property type="term" value="F:pyridoxal phosphate binding"/>
    <property type="evidence" value="ECO:0007669"/>
    <property type="project" value="InterPro"/>
</dbReference>
<dbReference type="SMART" id="SM00345">
    <property type="entry name" value="HTH_GNTR"/>
    <property type="match status" value="1"/>
</dbReference>
<keyword evidence="9" id="KW-1185">Reference proteome</keyword>
<dbReference type="RefSeq" id="WP_173164904.1">
    <property type="nucleotide sequence ID" value="NZ_CP053716.1"/>
</dbReference>
<evidence type="ECO:0000256" key="1">
    <source>
        <dbReference type="ARBA" id="ARBA00005384"/>
    </source>
</evidence>
<dbReference type="GO" id="GO:0003677">
    <property type="term" value="F:DNA binding"/>
    <property type="evidence" value="ECO:0007669"/>
    <property type="project" value="UniProtKB-KW"/>
</dbReference>
<dbReference type="InterPro" id="IPR015421">
    <property type="entry name" value="PyrdxlP-dep_Trfase_major"/>
</dbReference>
<evidence type="ECO:0000259" key="7">
    <source>
        <dbReference type="PROSITE" id="PS50949"/>
    </source>
</evidence>
<evidence type="ECO:0000313" key="9">
    <source>
        <dbReference type="Proteomes" id="UP000503297"/>
    </source>
</evidence>
<dbReference type="PROSITE" id="PS50949">
    <property type="entry name" value="HTH_GNTR"/>
    <property type="match status" value="1"/>
</dbReference>
<reference evidence="9" key="1">
    <citation type="submission" date="2020-05" db="EMBL/GenBank/DDBJ databases">
        <title>Novel species in genus Nocardioides.</title>
        <authorList>
            <person name="Zhang G."/>
        </authorList>
    </citation>
    <scope>NUCLEOTIDE SEQUENCE [LARGE SCALE GENOMIC DNA]</scope>
    <source>
        <strain evidence="9">zg-1050</strain>
    </source>
</reference>
<dbReference type="InterPro" id="IPR000524">
    <property type="entry name" value="Tscrpt_reg_HTH_GntR"/>
</dbReference>
<dbReference type="Gene3D" id="3.40.640.10">
    <property type="entry name" value="Type I PLP-dependent aspartate aminotransferase-like (Major domain)"/>
    <property type="match status" value="1"/>
</dbReference>
<feature type="region of interest" description="Disordered" evidence="6">
    <location>
        <begin position="87"/>
        <end position="124"/>
    </location>
</feature>
<evidence type="ECO:0000313" key="8">
    <source>
        <dbReference type="EMBL" id="QKF07621.1"/>
    </source>
</evidence>
<keyword evidence="4" id="KW-0238">DNA-binding</keyword>
<dbReference type="SUPFAM" id="SSF53383">
    <property type="entry name" value="PLP-dependent transferases"/>
    <property type="match status" value="1"/>
</dbReference>
<keyword evidence="8" id="KW-0032">Aminotransferase</keyword>
<comment type="similarity">
    <text evidence="1">In the C-terminal section; belongs to the class-I pyridoxal-phosphate-dependent aminotransferase family.</text>
</comment>
<dbReference type="InterPro" id="IPR051446">
    <property type="entry name" value="HTH_trans_reg/aminotransferase"/>
</dbReference>
<evidence type="ECO:0000256" key="5">
    <source>
        <dbReference type="ARBA" id="ARBA00023163"/>
    </source>
</evidence>
<proteinExistence type="inferred from homology"/>
<dbReference type="KEGG" id="bwa:HLV38_05450"/>
<dbReference type="PANTHER" id="PTHR46577">
    <property type="entry name" value="HTH-TYPE TRANSCRIPTIONAL REGULATORY PROTEIN GABR"/>
    <property type="match status" value="1"/>
</dbReference>
<keyword evidence="5" id="KW-0804">Transcription</keyword>
<evidence type="ECO:0000256" key="4">
    <source>
        <dbReference type="ARBA" id="ARBA00023125"/>
    </source>
</evidence>
<evidence type="ECO:0000256" key="3">
    <source>
        <dbReference type="ARBA" id="ARBA00023015"/>
    </source>
</evidence>
<dbReference type="Proteomes" id="UP000503297">
    <property type="component" value="Chromosome"/>
</dbReference>
<sequence>MLTYDLSKRAEQPLYEYLYKSIKADIITGTLQAGERMPSKRKLAQHLGVSLVTIEGAYSQLIAEGYIRSAERRGYFVNKVIAPHEVVEQSQDKKPARTGQHHSPEATSQGRKDTSFLSESKDEGDVESASSSFIDLTGSIPPRGLFPYNRWSLHLRKVLTEADERMLVAESGPFGSLVLRQAIANFLFGYRGMAVDPDSIVIGAGSQVLYQLIVQLLGRDVRYALENPGYGRLARIYHANDVSIAPIPLDEDGIGLDELHASTATVAHIMPTHQYPTGQITSIARRYELLAWAAGGPDRYIIEDDYDSELQFSGCPIPSLQSIDAQQKVIYLNTFTKSLGPSFRMSYMVLPHALVQRFRKQLGFYSCTANAIDQLALARFIDSGEYERHINRVRTRLRSNVTELSQALKRTGQTELTLENAFAGSHCLLYAGGSMSASDFAAKAQDEGIRIRPLDAFSIDRSSMPNPAREQYLNYRLVIDHGALATTEIDHCAKLLASAYSRMSEVG</sequence>
<keyword evidence="3" id="KW-0805">Transcription regulation</keyword>
<organism evidence="8 9">
    <name type="scientific">Berryella wangjianweii</name>
    <dbReference type="NCBI Taxonomy" id="2734634"/>
    <lineage>
        <taxon>Bacteria</taxon>
        <taxon>Bacillati</taxon>
        <taxon>Actinomycetota</taxon>
        <taxon>Coriobacteriia</taxon>
        <taxon>Eggerthellales</taxon>
        <taxon>Eggerthellaceae</taxon>
        <taxon>Berryella</taxon>
    </lineage>
</organism>
<gene>
    <name evidence="8" type="ORF">HLV38_05450</name>
</gene>
<dbReference type="InterPro" id="IPR036390">
    <property type="entry name" value="WH_DNA-bd_sf"/>
</dbReference>
<keyword evidence="2" id="KW-0663">Pyridoxal phosphate</keyword>
<dbReference type="AlphaFoldDB" id="A0A6M8J3A1"/>
<name>A0A6M8J3A1_9ACTN</name>
<dbReference type="EMBL" id="CP053716">
    <property type="protein sequence ID" value="QKF07621.1"/>
    <property type="molecule type" value="Genomic_DNA"/>
</dbReference>
<protein>
    <submittedName>
        <fullName evidence="8">PLP-dependent aminotransferase family protein</fullName>
    </submittedName>
</protein>
<dbReference type="CDD" id="cd00609">
    <property type="entry name" value="AAT_like"/>
    <property type="match status" value="1"/>
</dbReference>
<dbReference type="InterPro" id="IPR036388">
    <property type="entry name" value="WH-like_DNA-bd_sf"/>
</dbReference>
<feature type="compositionally biased region" description="Basic and acidic residues" evidence="6">
    <location>
        <begin position="110"/>
        <end position="123"/>
    </location>
</feature>
<feature type="domain" description="HTH gntR-type" evidence="7">
    <location>
        <begin position="12"/>
        <end position="80"/>
    </location>
</feature>
<dbReference type="CDD" id="cd07377">
    <property type="entry name" value="WHTH_GntR"/>
    <property type="match status" value="1"/>
</dbReference>
<dbReference type="SUPFAM" id="SSF46785">
    <property type="entry name" value="Winged helix' DNA-binding domain"/>
    <property type="match status" value="1"/>
</dbReference>
<keyword evidence="8" id="KW-0808">Transferase</keyword>
<dbReference type="GO" id="GO:0003700">
    <property type="term" value="F:DNA-binding transcription factor activity"/>
    <property type="evidence" value="ECO:0007669"/>
    <property type="project" value="InterPro"/>
</dbReference>
<accession>A0A6M8J3A1</accession>
<dbReference type="InterPro" id="IPR004839">
    <property type="entry name" value="Aminotransferase_I/II_large"/>
</dbReference>